<evidence type="ECO:0000313" key="1">
    <source>
        <dbReference type="EMBL" id="SKA12055.1"/>
    </source>
</evidence>
<dbReference type="OrthoDB" id="87079at2"/>
<accession>A0A1T4R7Z5</accession>
<sequence>MDTIQVKLVLNRKMGIEEFKCIERYINNIRSPHGHTFCDVLDLRDEYSIGVKISYPRYFYGNNVYLITTSMECFQVQNTFCEEIKTWGFKEIFLERVDIPFTYIIDDPYMDFNSYNRIYCLMAIVHEEKKKRGTRKMYSDILSQNSETLIYADSKTISAYNEKVTIYNQFLNMQSKLDEDTLNVSIKEYPDLKQRIRIEASKRIRRNPFTIDNFKMFDIIIHYLPQLKKTILDNLLDFEIIDNIYDIEAINLGQLLYKAKELSKINYEVFILQNISRIYDYEILRRALGMTIENIKTRESAVTVVRRILNNYSLENHIIIMDVYSKLKEIENYIKNFQIV</sequence>
<reference evidence="1 2" key="1">
    <citation type="submission" date="2017-02" db="EMBL/GenBank/DDBJ databases">
        <authorList>
            <person name="Peterson S.W."/>
        </authorList>
    </citation>
    <scope>NUCLEOTIDE SEQUENCE [LARGE SCALE GENOMIC DNA]</scope>
    <source>
        <strain evidence="1 2">ATCC 700028</strain>
    </source>
</reference>
<evidence type="ECO:0000313" key="2">
    <source>
        <dbReference type="Proteomes" id="UP000191153"/>
    </source>
</evidence>
<proteinExistence type="predicted"/>
<keyword evidence="2" id="KW-1185">Reference proteome</keyword>
<dbReference type="RefSeq" id="WP_078695003.1">
    <property type="nucleotide sequence ID" value="NZ_FUWX01000047.1"/>
</dbReference>
<protein>
    <submittedName>
        <fullName evidence="1">Uncharacterized protein</fullName>
    </submittedName>
</protein>
<organism evidence="1 2">
    <name type="scientific">Cetobacterium ceti</name>
    <dbReference type="NCBI Taxonomy" id="180163"/>
    <lineage>
        <taxon>Bacteria</taxon>
        <taxon>Fusobacteriati</taxon>
        <taxon>Fusobacteriota</taxon>
        <taxon>Fusobacteriia</taxon>
        <taxon>Fusobacteriales</taxon>
        <taxon>Fusobacteriaceae</taxon>
        <taxon>Cetobacterium</taxon>
    </lineage>
</organism>
<dbReference type="EMBL" id="FUWX01000047">
    <property type="protein sequence ID" value="SKA12055.1"/>
    <property type="molecule type" value="Genomic_DNA"/>
</dbReference>
<dbReference type="AlphaFoldDB" id="A0A1T4R7Z5"/>
<dbReference type="Proteomes" id="UP000191153">
    <property type="component" value="Unassembled WGS sequence"/>
</dbReference>
<name>A0A1T4R7Z5_9FUSO</name>
<gene>
    <name evidence="1" type="ORF">SAMN02745174_02611</name>
</gene>